<dbReference type="GO" id="GO:0009254">
    <property type="term" value="P:peptidoglycan turnover"/>
    <property type="evidence" value="ECO:0007669"/>
    <property type="project" value="TreeGrafter"/>
</dbReference>
<gene>
    <name evidence="9" type="ORF">BBD41_25630</name>
</gene>
<dbReference type="PANTHER" id="PTHR30480:SF13">
    <property type="entry name" value="BETA-HEXOSAMINIDASE"/>
    <property type="match status" value="1"/>
</dbReference>
<name>A0A1B2E6S2_9BACL</name>
<dbReference type="RefSeq" id="WP_099479444.1">
    <property type="nucleotide sequence ID" value="NZ_CP016809.1"/>
</dbReference>
<evidence type="ECO:0000256" key="4">
    <source>
        <dbReference type="ARBA" id="ARBA00022801"/>
    </source>
</evidence>
<dbReference type="AlphaFoldDB" id="A0A1B2E6S2"/>
<keyword evidence="4 9" id="KW-0378">Hydrolase</keyword>
<protein>
    <recommendedName>
        <fullName evidence="3">beta-N-acetylhexosaminidase</fullName>
        <ecNumber evidence="3">3.2.1.52</ecNumber>
    </recommendedName>
</protein>
<dbReference type="PROSITE" id="PS51257">
    <property type="entry name" value="PROKAR_LIPOPROTEIN"/>
    <property type="match status" value="1"/>
</dbReference>
<evidence type="ECO:0000259" key="8">
    <source>
        <dbReference type="Pfam" id="PF00933"/>
    </source>
</evidence>
<reference evidence="9" key="1">
    <citation type="submission" date="2016-08" db="EMBL/GenBank/DDBJ databases">
        <title>Complete Genome Seqeunce of Paenibacillus sp. nov. IHBB 9852 from high altitute lake of Indian trans-Himalayas.</title>
        <authorList>
            <person name="Kiran S."/>
            <person name="Swarnkar M.K."/>
            <person name="Rana A."/>
            <person name="Tewari R."/>
            <person name="Gulati A."/>
        </authorList>
    </citation>
    <scope>NUCLEOTIDE SEQUENCE [LARGE SCALE GENOMIC DNA]</scope>
    <source>
        <strain evidence="9">IHBB 9852</strain>
    </source>
</reference>
<evidence type="ECO:0000256" key="6">
    <source>
        <dbReference type="SAM" id="MobiDB-lite"/>
    </source>
</evidence>
<dbReference type="SUPFAM" id="SSF51445">
    <property type="entry name" value="(Trans)glycosidases"/>
    <property type="match status" value="1"/>
</dbReference>
<comment type="catalytic activity">
    <reaction evidence="1">
        <text>Hydrolysis of terminal non-reducing N-acetyl-D-hexosamine residues in N-acetyl-beta-D-hexosaminides.</text>
        <dbReference type="EC" id="3.2.1.52"/>
    </reaction>
</comment>
<accession>A0A1B2E6S2</accession>
<dbReference type="InterPro" id="IPR001764">
    <property type="entry name" value="Glyco_hydro_3_N"/>
</dbReference>
<feature type="domain" description="Glycoside hydrolase family 3 N-terminal" evidence="8">
    <location>
        <begin position="108"/>
        <end position="422"/>
    </location>
</feature>
<dbReference type="EMBL" id="CP016809">
    <property type="protein sequence ID" value="ANY75686.1"/>
    <property type="molecule type" value="Genomic_DNA"/>
</dbReference>
<dbReference type="InterPro" id="IPR017853">
    <property type="entry name" value="GH"/>
</dbReference>
<evidence type="ECO:0000256" key="1">
    <source>
        <dbReference type="ARBA" id="ARBA00001231"/>
    </source>
</evidence>
<evidence type="ECO:0000256" key="5">
    <source>
        <dbReference type="ARBA" id="ARBA00023295"/>
    </source>
</evidence>
<keyword evidence="7" id="KW-0732">Signal</keyword>
<comment type="similarity">
    <text evidence="2">Belongs to the glycosyl hydrolase 3 family.</text>
</comment>
<evidence type="ECO:0000256" key="7">
    <source>
        <dbReference type="SAM" id="SignalP"/>
    </source>
</evidence>
<evidence type="ECO:0000313" key="9">
    <source>
        <dbReference type="EMBL" id="ANY75686.1"/>
    </source>
</evidence>
<dbReference type="InterPro" id="IPR019800">
    <property type="entry name" value="Glyco_hydro_3_AS"/>
</dbReference>
<dbReference type="GO" id="GO:0005975">
    <property type="term" value="P:carbohydrate metabolic process"/>
    <property type="evidence" value="ECO:0007669"/>
    <property type="project" value="InterPro"/>
</dbReference>
<feature type="chain" id="PRO_5008535760" description="beta-N-acetylhexosaminidase" evidence="7">
    <location>
        <begin position="31"/>
        <end position="459"/>
    </location>
</feature>
<keyword evidence="5" id="KW-0326">Glycosidase</keyword>
<dbReference type="InterPro" id="IPR050226">
    <property type="entry name" value="NagZ_Beta-hexosaminidase"/>
</dbReference>
<feature type="compositionally biased region" description="Basic and acidic residues" evidence="6">
    <location>
        <begin position="75"/>
        <end position="89"/>
    </location>
</feature>
<dbReference type="Pfam" id="PF00933">
    <property type="entry name" value="Glyco_hydro_3"/>
    <property type="match status" value="1"/>
</dbReference>
<dbReference type="Gene3D" id="3.20.20.300">
    <property type="entry name" value="Glycoside hydrolase, family 3, N-terminal domain"/>
    <property type="match status" value="1"/>
</dbReference>
<organism evidence="9">
    <name type="scientific">Paenibacillus ihbetae</name>
    <dbReference type="NCBI Taxonomy" id="1870820"/>
    <lineage>
        <taxon>Bacteria</taxon>
        <taxon>Bacillati</taxon>
        <taxon>Bacillota</taxon>
        <taxon>Bacilli</taxon>
        <taxon>Bacillales</taxon>
        <taxon>Paenibacillaceae</taxon>
        <taxon>Paenibacillus</taxon>
    </lineage>
</organism>
<dbReference type="PANTHER" id="PTHR30480">
    <property type="entry name" value="BETA-HEXOSAMINIDASE-RELATED"/>
    <property type="match status" value="1"/>
</dbReference>
<dbReference type="EC" id="3.2.1.52" evidence="3"/>
<feature type="signal peptide" evidence="7">
    <location>
        <begin position="1"/>
        <end position="30"/>
    </location>
</feature>
<dbReference type="InterPro" id="IPR036962">
    <property type="entry name" value="Glyco_hydro_3_N_sf"/>
</dbReference>
<dbReference type="NCBIfam" id="NF003740">
    <property type="entry name" value="PRK05337.1"/>
    <property type="match status" value="1"/>
</dbReference>
<feature type="compositionally biased region" description="Basic and acidic residues" evidence="6">
    <location>
        <begin position="55"/>
        <end position="65"/>
    </location>
</feature>
<feature type="compositionally biased region" description="Low complexity" evidence="6">
    <location>
        <begin position="42"/>
        <end position="54"/>
    </location>
</feature>
<evidence type="ECO:0000256" key="2">
    <source>
        <dbReference type="ARBA" id="ARBA00005336"/>
    </source>
</evidence>
<sequence>MKQLLKHKQAGIWAILLVMLLMLTACQGGAGTNMPGSGSADSPSGNGQQSQQQEGDAKPPAEHQEQGGAASNTDGSDHEETGDPSKESGEADPALAAAAAQLSEMTDKEKIGQLVMVGIEGTRMDDVARKMLDAYHVGGFIFFKDNIESTSQAVSLLNELKKANASNPVPLWLSIDEEGGRVTRFPEDYVKLPSSGKVGSGNDPDVTRQVGELIGQKVNSIGINMVYAPVLDVNSNPDNPVIGDRSFGETAEEVSRQGIASMKGIQEAGVVPVVKHFPGHGDTSVDSHLGLPVVTHDIKRLQELEIAPFRKAIEEGADVVMVGHLLMTAIDENTPSSYSKAVITDLLRQELGFDGVVITDDMTMGAITKNIDAGEAAVQSILAGTNIVMIGHDYALEEAVIQAITEAVNSGVISGEVLDERVLATLALKQRYHLKDEPADIPDIERLNEDTRAVLKEIK</sequence>
<dbReference type="GO" id="GO:0004563">
    <property type="term" value="F:beta-N-acetylhexosaminidase activity"/>
    <property type="evidence" value="ECO:0007669"/>
    <property type="project" value="UniProtKB-EC"/>
</dbReference>
<proteinExistence type="inferred from homology"/>
<dbReference type="PROSITE" id="PS00775">
    <property type="entry name" value="GLYCOSYL_HYDROL_F3"/>
    <property type="match status" value="1"/>
</dbReference>
<feature type="region of interest" description="Disordered" evidence="6">
    <location>
        <begin position="33"/>
        <end position="95"/>
    </location>
</feature>
<evidence type="ECO:0000256" key="3">
    <source>
        <dbReference type="ARBA" id="ARBA00012663"/>
    </source>
</evidence>
<dbReference type="KEGG" id="pib:BBD41_25630"/>